<keyword evidence="1" id="KW-0732">Signal</keyword>
<comment type="caution">
    <text evidence="2">The sequence shown here is derived from an EMBL/GenBank/DDBJ whole genome shotgun (WGS) entry which is preliminary data.</text>
</comment>
<feature type="chain" id="PRO_5038796847" description="DNA modification methylase" evidence="1">
    <location>
        <begin position="20"/>
        <end position="153"/>
    </location>
</feature>
<dbReference type="RefSeq" id="WP_141879331.1">
    <property type="nucleotide sequence ID" value="NZ_VFOM01000001.1"/>
</dbReference>
<evidence type="ECO:0000313" key="2">
    <source>
        <dbReference type="EMBL" id="TQL47037.1"/>
    </source>
</evidence>
<protein>
    <recommendedName>
        <fullName evidence="4">DNA modification methylase</fullName>
    </recommendedName>
</protein>
<feature type="signal peptide" evidence="1">
    <location>
        <begin position="1"/>
        <end position="19"/>
    </location>
</feature>
<evidence type="ECO:0000256" key="1">
    <source>
        <dbReference type="SAM" id="SignalP"/>
    </source>
</evidence>
<keyword evidence="3" id="KW-1185">Reference proteome</keyword>
<dbReference type="Proteomes" id="UP000317998">
    <property type="component" value="Unassembled WGS sequence"/>
</dbReference>
<dbReference type="AlphaFoldDB" id="A0A542YG40"/>
<dbReference type="OrthoDB" id="3267550at2"/>
<accession>A0A542YG40</accession>
<name>A0A542YG40_9MICO</name>
<evidence type="ECO:0000313" key="3">
    <source>
        <dbReference type="Proteomes" id="UP000317998"/>
    </source>
</evidence>
<evidence type="ECO:0008006" key="4">
    <source>
        <dbReference type="Google" id="ProtNLM"/>
    </source>
</evidence>
<dbReference type="EMBL" id="VFOM01000001">
    <property type="protein sequence ID" value="TQL47037.1"/>
    <property type="molecule type" value="Genomic_DNA"/>
</dbReference>
<sequence length="153" mass="16050">MRARIVASTSLAAVVMLTAAGCGFIAPQATTEHYDPSDGTSATIASVKVLNAIVLSNDGETGNLIASVANIGNDRVTVTLQYEGDGQKIDKKVSVAGNTVKSIGTDEQFLLDGIDAKPGSLMPVFVQYDDETGKQMLVPVLDGTLPEYTQYLP</sequence>
<organism evidence="2 3">
    <name type="scientific">Homoserinimonas aerilata</name>
    <dbReference type="NCBI Taxonomy" id="1162970"/>
    <lineage>
        <taxon>Bacteria</taxon>
        <taxon>Bacillati</taxon>
        <taxon>Actinomycetota</taxon>
        <taxon>Actinomycetes</taxon>
        <taxon>Micrococcales</taxon>
        <taxon>Microbacteriaceae</taxon>
        <taxon>Homoserinimonas</taxon>
    </lineage>
</organism>
<dbReference type="PROSITE" id="PS51257">
    <property type="entry name" value="PROKAR_LIPOPROTEIN"/>
    <property type="match status" value="1"/>
</dbReference>
<gene>
    <name evidence="2" type="ORF">FB562_0080</name>
</gene>
<proteinExistence type="predicted"/>
<reference evidence="2 3" key="1">
    <citation type="submission" date="2019-06" db="EMBL/GenBank/DDBJ databases">
        <title>Sequencing the genomes of 1000 actinobacteria strains.</title>
        <authorList>
            <person name="Klenk H.-P."/>
        </authorList>
    </citation>
    <scope>NUCLEOTIDE SEQUENCE [LARGE SCALE GENOMIC DNA]</scope>
    <source>
        <strain evidence="2 3">DSM 26477</strain>
    </source>
</reference>